<gene>
    <name evidence="1" type="ORF">E2562_020017</name>
</gene>
<accession>A0A6G1FAI8</accession>
<keyword evidence="2" id="KW-1185">Reference proteome</keyword>
<organism evidence="1 2">
    <name type="scientific">Oryza meyeriana var. granulata</name>
    <dbReference type="NCBI Taxonomy" id="110450"/>
    <lineage>
        <taxon>Eukaryota</taxon>
        <taxon>Viridiplantae</taxon>
        <taxon>Streptophyta</taxon>
        <taxon>Embryophyta</taxon>
        <taxon>Tracheophyta</taxon>
        <taxon>Spermatophyta</taxon>
        <taxon>Magnoliopsida</taxon>
        <taxon>Liliopsida</taxon>
        <taxon>Poales</taxon>
        <taxon>Poaceae</taxon>
        <taxon>BOP clade</taxon>
        <taxon>Oryzoideae</taxon>
        <taxon>Oryzeae</taxon>
        <taxon>Oryzinae</taxon>
        <taxon>Oryza</taxon>
        <taxon>Oryza meyeriana</taxon>
    </lineage>
</organism>
<evidence type="ECO:0000313" key="1">
    <source>
        <dbReference type="EMBL" id="KAF0933884.1"/>
    </source>
</evidence>
<name>A0A6G1FAI8_9ORYZ</name>
<evidence type="ECO:0000313" key="2">
    <source>
        <dbReference type="Proteomes" id="UP000479710"/>
    </source>
</evidence>
<reference evidence="1 2" key="1">
    <citation type="submission" date="2019-11" db="EMBL/GenBank/DDBJ databases">
        <title>Whole genome sequence of Oryza granulata.</title>
        <authorList>
            <person name="Li W."/>
        </authorList>
    </citation>
    <scope>NUCLEOTIDE SEQUENCE [LARGE SCALE GENOMIC DNA]</scope>
    <source>
        <strain evidence="2">cv. Menghai</strain>
        <tissue evidence="1">Leaf</tissue>
    </source>
</reference>
<dbReference type="AlphaFoldDB" id="A0A6G1FAI8"/>
<proteinExistence type="predicted"/>
<dbReference type="EMBL" id="SPHZ02000001">
    <property type="protein sequence ID" value="KAF0933884.1"/>
    <property type="molecule type" value="Genomic_DNA"/>
</dbReference>
<comment type="caution">
    <text evidence="1">The sequence shown here is derived from an EMBL/GenBank/DDBJ whole genome shotgun (WGS) entry which is preliminary data.</text>
</comment>
<dbReference type="Proteomes" id="UP000479710">
    <property type="component" value="Unassembled WGS sequence"/>
</dbReference>
<dbReference type="OrthoDB" id="688827at2759"/>
<protein>
    <submittedName>
        <fullName evidence="1">Uncharacterized protein</fullName>
    </submittedName>
</protein>
<sequence>MTAFTLAMPAPTNITAKDVEEAIMKEFHQRADIIKRLVGQRWTLERIETNFIHPIDTRTINLWAWTVPEFDPQAVLAHFYQACQRGRGRLRACHGGAPRALAAHGQV</sequence>